<reference evidence="1 2" key="1">
    <citation type="journal article" date="2010" name="Stand. Genomic Sci.">
        <title>Complete genome sequence of Methanoplanus petrolearius type strain (SEBR 4847).</title>
        <authorList>
            <person name="Brambilla E."/>
            <person name="Djao O.D."/>
            <person name="Daligault H."/>
            <person name="Lapidus A."/>
            <person name="Lucas S."/>
            <person name="Hammon N."/>
            <person name="Nolan M."/>
            <person name="Tice H."/>
            <person name="Cheng J.F."/>
            <person name="Han C."/>
            <person name="Tapia R."/>
            <person name="Goodwin L."/>
            <person name="Pitluck S."/>
            <person name="Liolios K."/>
            <person name="Ivanova N."/>
            <person name="Mavromatis K."/>
            <person name="Mikhailova N."/>
            <person name="Pati A."/>
            <person name="Chen A."/>
            <person name="Palaniappan K."/>
            <person name="Land M."/>
            <person name="Hauser L."/>
            <person name="Chang Y.J."/>
            <person name="Jeffries C.D."/>
            <person name="Rohde M."/>
            <person name="Spring S."/>
            <person name="Sikorski J."/>
            <person name="Goker M."/>
            <person name="Woyke T."/>
            <person name="Bristow J."/>
            <person name="Eisen J.A."/>
            <person name="Markowitz V."/>
            <person name="Hugenholtz P."/>
            <person name="Kyrpides N.C."/>
            <person name="Klenk H.P."/>
        </authorList>
    </citation>
    <scope>NUCLEOTIDE SEQUENCE [LARGE SCALE GENOMIC DNA]</scope>
    <source>
        <strain evidence="2">DSM 11571 / OCM 486 / SEBR 4847</strain>
    </source>
</reference>
<dbReference type="GeneID" id="9742537"/>
<evidence type="ECO:0000313" key="1">
    <source>
        <dbReference type="EMBL" id="ADN34880.1"/>
    </source>
</evidence>
<name>E1RDY9_METP4</name>
<dbReference type="OrthoDB" id="112461at2157"/>
<proteinExistence type="predicted"/>
<keyword evidence="2" id="KW-1185">Reference proteome</keyword>
<organism evidence="1 2">
    <name type="scientific">Methanolacinia petrolearia (strain DSM 11571 / OCM 486 / SEBR 4847)</name>
    <name type="common">Methanoplanus petrolearius</name>
    <dbReference type="NCBI Taxonomy" id="679926"/>
    <lineage>
        <taxon>Archaea</taxon>
        <taxon>Methanobacteriati</taxon>
        <taxon>Methanobacteriota</taxon>
        <taxon>Stenosarchaea group</taxon>
        <taxon>Methanomicrobia</taxon>
        <taxon>Methanomicrobiales</taxon>
        <taxon>Methanomicrobiaceae</taxon>
        <taxon>Methanolacinia</taxon>
    </lineage>
</organism>
<dbReference type="Proteomes" id="UP000006565">
    <property type="component" value="Chromosome"/>
</dbReference>
<gene>
    <name evidence="1" type="ordered locus">Mpet_0099</name>
</gene>
<evidence type="ECO:0000313" key="2">
    <source>
        <dbReference type="Proteomes" id="UP000006565"/>
    </source>
</evidence>
<dbReference type="KEGG" id="mpi:Mpet_0099"/>
<dbReference type="AlphaFoldDB" id="E1RDY9"/>
<dbReference type="RefSeq" id="WP_013328059.1">
    <property type="nucleotide sequence ID" value="NC_014507.1"/>
</dbReference>
<sequence>MCGPIVYPPVITSIEPSQDCTIDTDESFFDRLFEFAVDAASTLTVIVNDAIAFVIEKAATFFSWLFDAAKTTVVEGINTIRLVAENSAGSTEKIIHAVITNTPVTSAPQITAKIPDQQAVSDVHGGSSVRTFGVTIDQPATITFSIDNQEKSKYYAVADATWECDFSAYSAGTYNVEVTAINSNGDDTFSWSWEIIEQPVITFITPSSGNVSNYNTNGKRLFSAGVNIPSILELYFNDRLIEKTSSEITVISHEFDLVPLGSHDVKIIAKKDDVQVERSWSWSVNEYSSSDVIYCESRHYSGLRLLHGDLADVERNLNFNSNMDLRCQKSQLPDGSWIYLFTCSNIGLVVDDDLEFPPIVINPSNSGENVYLGGFNTIELSLAETYANENFVLFSSMDKFCIGIYPLKWGNFENYYKMQGDLEFILGLAGLIPDIIETFHIGDIISGLLLLAPSDKSPEFESINYSFPYEATMELDGVSPTGGRSPYVENQFRWIAWVQKESSVKFNFLMKLIETNAEGEYFETNKEIQLTAGNDPVVL</sequence>
<dbReference type="EMBL" id="CP002117">
    <property type="protein sequence ID" value="ADN34880.1"/>
    <property type="molecule type" value="Genomic_DNA"/>
</dbReference>
<dbReference type="STRING" id="679926.Mpet_0099"/>
<accession>E1RDY9</accession>
<dbReference type="HOGENOM" id="CLU_504922_0_0_2"/>
<dbReference type="eggNOG" id="arCOG02085">
    <property type="taxonomic scope" value="Archaea"/>
</dbReference>
<protein>
    <submittedName>
        <fullName evidence="1">Uncharacterized protein</fullName>
    </submittedName>
</protein>